<evidence type="ECO:0000313" key="2">
    <source>
        <dbReference type="EMBL" id="SSX02115.1"/>
    </source>
</evidence>
<dbReference type="VEuPathDB" id="VectorBase:CSON006871"/>
<dbReference type="EMBL" id="UFQS01000258">
    <property type="protein sequence ID" value="SSX02115.1"/>
    <property type="molecule type" value="Genomic_DNA"/>
</dbReference>
<dbReference type="SUPFAM" id="SSF52047">
    <property type="entry name" value="RNI-like"/>
    <property type="match status" value="2"/>
</dbReference>
<dbReference type="PROSITE" id="PS50181">
    <property type="entry name" value="FBOX"/>
    <property type="match status" value="1"/>
</dbReference>
<dbReference type="InterPro" id="IPR001810">
    <property type="entry name" value="F-box_dom"/>
</dbReference>
<accession>A0A336LWR0</accession>
<dbReference type="Pfam" id="PF12937">
    <property type="entry name" value="F-box-like"/>
    <property type="match status" value="1"/>
</dbReference>
<reference evidence="3" key="2">
    <citation type="submission" date="2018-07" db="EMBL/GenBank/DDBJ databases">
        <authorList>
            <person name="Quirk P.G."/>
            <person name="Krulwich T.A."/>
        </authorList>
    </citation>
    <scope>NUCLEOTIDE SEQUENCE</scope>
</reference>
<dbReference type="AlphaFoldDB" id="A0A336LWR0"/>
<evidence type="ECO:0000259" key="1">
    <source>
        <dbReference type="PROSITE" id="PS50181"/>
    </source>
</evidence>
<dbReference type="SMART" id="SM00256">
    <property type="entry name" value="FBOX"/>
    <property type="match status" value="1"/>
</dbReference>
<proteinExistence type="predicted"/>
<dbReference type="InterPro" id="IPR036047">
    <property type="entry name" value="F-box-like_dom_sf"/>
</dbReference>
<dbReference type="SUPFAM" id="SSF81383">
    <property type="entry name" value="F-box domain"/>
    <property type="match status" value="1"/>
</dbReference>
<evidence type="ECO:0000313" key="3">
    <source>
        <dbReference type="EMBL" id="SSX22492.1"/>
    </source>
</evidence>
<feature type="domain" description="F-box" evidence="1">
    <location>
        <begin position="3"/>
        <end position="49"/>
    </location>
</feature>
<dbReference type="InterPro" id="IPR032675">
    <property type="entry name" value="LRR_dom_sf"/>
</dbReference>
<name>A0A336LWR0_CULSO</name>
<reference evidence="2" key="1">
    <citation type="submission" date="2018-04" db="EMBL/GenBank/DDBJ databases">
        <authorList>
            <person name="Go L.Y."/>
            <person name="Mitchell J.A."/>
        </authorList>
    </citation>
    <scope>NUCLEOTIDE SEQUENCE</scope>
    <source>
        <tissue evidence="2">Whole organism</tissue>
    </source>
</reference>
<sequence>MADYNIADLPLEMLVEIFTYLTPSDRREASLVSLQFFDAAQHPRFVNDRHLHFSYCELAENVAPVSVFLQSTRAFHALTLSYFDCDKPIDTFWEKIGKSVKYLEFNQFCDFGIYLPATLNRFTALETLKIDTDFDFGTQECILPNLENLILSFNIHGSYSNTNNHARHYENLIKSMPKLKNIELIVYSGSYDALIQFLVIYPSKIKAITFQMLPDDSPALVNTLKCIMKLRKIQLEKLCITYFNNWLLLDEFLEKQPSLKHLELGTNVFPSREYPSIKKFEVSINKSVNSFESLKFLENLENLIILGSYGESNCFYGHKRIPCKSLIELQLLDLKDRLCLSCFDAMLSSYPNLSNFYAYGTQLDNEHIKLLLLHAPKLRKMNILEHTQVTEEFICSTPSITNLGLLEKLDLSGAFCLPNKALLQWPKMINLRDIGFGKIFDVNSDGMSKFLKQCPSIETFTIHETFRLTNDIIRLLFSNLSRLKHFRIYNEFEEQAVDRKDRPWLDLTKGCRELQSIRIIDPNNKVDMKYELFKRVPSLKVIYHAKHDLMTRASCFSIANYVRLIGIPYSKLGKLQEIIEKYSDDEFEFGIVPM</sequence>
<dbReference type="Gene3D" id="1.20.1280.50">
    <property type="match status" value="1"/>
</dbReference>
<gene>
    <name evidence="3" type="primary">CSON006871</name>
</gene>
<organism evidence="3">
    <name type="scientific">Culicoides sonorensis</name>
    <name type="common">Biting midge</name>
    <dbReference type="NCBI Taxonomy" id="179676"/>
    <lineage>
        <taxon>Eukaryota</taxon>
        <taxon>Metazoa</taxon>
        <taxon>Ecdysozoa</taxon>
        <taxon>Arthropoda</taxon>
        <taxon>Hexapoda</taxon>
        <taxon>Insecta</taxon>
        <taxon>Pterygota</taxon>
        <taxon>Neoptera</taxon>
        <taxon>Endopterygota</taxon>
        <taxon>Diptera</taxon>
        <taxon>Nematocera</taxon>
        <taxon>Chironomoidea</taxon>
        <taxon>Ceratopogonidae</taxon>
        <taxon>Ceratopogoninae</taxon>
        <taxon>Culicoides</taxon>
        <taxon>Monoculicoides</taxon>
    </lineage>
</organism>
<dbReference type="Gene3D" id="3.80.10.10">
    <property type="entry name" value="Ribonuclease Inhibitor"/>
    <property type="match status" value="1"/>
</dbReference>
<dbReference type="EMBL" id="UFQT01000258">
    <property type="protein sequence ID" value="SSX22492.1"/>
    <property type="molecule type" value="Genomic_DNA"/>
</dbReference>
<protein>
    <submittedName>
        <fullName evidence="3">CSON006871 protein</fullName>
    </submittedName>
</protein>